<proteinExistence type="predicted"/>
<dbReference type="EMBL" id="MU865320">
    <property type="protein sequence ID" value="KAK4228307.1"/>
    <property type="molecule type" value="Genomic_DNA"/>
</dbReference>
<organism evidence="2 3">
    <name type="scientific">Podospora fimiseda</name>
    <dbReference type="NCBI Taxonomy" id="252190"/>
    <lineage>
        <taxon>Eukaryota</taxon>
        <taxon>Fungi</taxon>
        <taxon>Dikarya</taxon>
        <taxon>Ascomycota</taxon>
        <taxon>Pezizomycotina</taxon>
        <taxon>Sordariomycetes</taxon>
        <taxon>Sordariomycetidae</taxon>
        <taxon>Sordariales</taxon>
        <taxon>Podosporaceae</taxon>
        <taxon>Podospora</taxon>
    </lineage>
</organism>
<feature type="transmembrane region" description="Helical" evidence="1">
    <location>
        <begin position="6"/>
        <end position="34"/>
    </location>
</feature>
<reference evidence="2" key="1">
    <citation type="journal article" date="2023" name="Mol. Phylogenet. Evol.">
        <title>Genome-scale phylogeny and comparative genomics of the fungal order Sordariales.</title>
        <authorList>
            <person name="Hensen N."/>
            <person name="Bonometti L."/>
            <person name="Westerberg I."/>
            <person name="Brannstrom I.O."/>
            <person name="Guillou S."/>
            <person name="Cros-Aarteil S."/>
            <person name="Calhoun S."/>
            <person name="Haridas S."/>
            <person name="Kuo A."/>
            <person name="Mondo S."/>
            <person name="Pangilinan J."/>
            <person name="Riley R."/>
            <person name="LaButti K."/>
            <person name="Andreopoulos B."/>
            <person name="Lipzen A."/>
            <person name="Chen C."/>
            <person name="Yan M."/>
            <person name="Daum C."/>
            <person name="Ng V."/>
            <person name="Clum A."/>
            <person name="Steindorff A."/>
            <person name="Ohm R.A."/>
            <person name="Martin F."/>
            <person name="Silar P."/>
            <person name="Natvig D.O."/>
            <person name="Lalanne C."/>
            <person name="Gautier V."/>
            <person name="Ament-Velasquez S.L."/>
            <person name="Kruys A."/>
            <person name="Hutchinson M.I."/>
            <person name="Powell A.J."/>
            <person name="Barry K."/>
            <person name="Miller A.N."/>
            <person name="Grigoriev I.V."/>
            <person name="Debuchy R."/>
            <person name="Gladieux P."/>
            <person name="Hiltunen Thoren M."/>
            <person name="Johannesson H."/>
        </authorList>
    </citation>
    <scope>NUCLEOTIDE SEQUENCE</scope>
    <source>
        <strain evidence="2">CBS 990.96</strain>
    </source>
</reference>
<name>A0AAN7BRX5_9PEZI</name>
<feature type="transmembrane region" description="Helical" evidence="1">
    <location>
        <begin position="71"/>
        <end position="91"/>
    </location>
</feature>
<gene>
    <name evidence="2" type="ORF">QBC38DRAFT_475369</name>
</gene>
<keyword evidence="1" id="KW-0472">Membrane</keyword>
<sequence length="103" mass="12015">MGGIYHVFSFFLCPIESYIMSVRVCLIFTFYFAFQCLFKQALVLFAFICGYGSMIWRVNGCYGFILFPNPFLFLFFSPHVYFSTSICYIGGGRIGLENKRREK</sequence>
<keyword evidence="1" id="KW-1133">Transmembrane helix</keyword>
<evidence type="ECO:0000256" key="1">
    <source>
        <dbReference type="SAM" id="Phobius"/>
    </source>
</evidence>
<feature type="transmembrane region" description="Helical" evidence="1">
    <location>
        <begin position="41"/>
        <end position="65"/>
    </location>
</feature>
<reference evidence="2" key="2">
    <citation type="submission" date="2023-05" db="EMBL/GenBank/DDBJ databases">
        <authorList>
            <consortium name="Lawrence Berkeley National Laboratory"/>
            <person name="Steindorff A."/>
            <person name="Hensen N."/>
            <person name="Bonometti L."/>
            <person name="Westerberg I."/>
            <person name="Brannstrom I.O."/>
            <person name="Guillou S."/>
            <person name="Cros-Aarteil S."/>
            <person name="Calhoun S."/>
            <person name="Haridas S."/>
            <person name="Kuo A."/>
            <person name="Mondo S."/>
            <person name="Pangilinan J."/>
            <person name="Riley R."/>
            <person name="Labutti K."/>
            <person name="Andreopoulos B."/>
            <person name="Lipzen A."/>
            <person name="Chen C."/>
            <person name="Yanf M."/>
            <person name="Daum C."/>
            <person name="Ng V."/>
            <person name="Clum A."/>
            <person name="Ohm R."/>
            <person name="Martin F."/>
            <person name="Silar P."/>
            <person name="Natvig D."/>
            <person name="Lalanne C."/>
            <person name="Gautier V."/>
            <person name="Ament-Velasquez S.L."/>
            <person name="Kruys A."/>
            <person name="Hutchinson M.I."/>
            <person name="Powell A.J."/>
            <person name="Barry K."/>
            <person name="Miller A.N."/>
            <person name="Grigoriev I.V."/>
            <person name="Debuchy R."/>
            <person name="Gladieux P."/>
            <person name="Thoren M.H."/>
            <person name="Johannesson H."/>
        </authorList>
    </citation>
    <scope>NUCLEOTIDE SEQUENCE</scope>
    <source>
        <strain evidence="2">CBS 990.96</strain>
    </source>
</reference>
<protein>
    <submittedName>
        <fullName evidence="2">Uncharacterized protein</fullName>
    </submittedName>
</protein>
<keyword evidence="1" id="KW-0812">Transmembrane</keyword>
<comment type="caution">
    <text evidence="2">The sequence shown here is derived from an EMBL/GenBank/DDBJ whole genome shotgun (WGS) entry which is preliminary data.</text>
</comment>
<dbReference type="Proteomes" id="UP001301958">
    <property type="component" value="Unassembled WGS sequence"/>
</dbReference>
<evidence type="ECO:0000313" key="3">
    <source>
        <dbReference type="Proteomes" id="UP001301958"/>
    </source>
</evidence>
<accession>A0AAN7BRX5</accession>
<evidence type="ECO:0000313" key="2">
    <source>
        <dbReference type="EMBL" id="KAK4228307.1"/>
    </source>
</evidence>
<dbReference type="AlphaFoldDB" id="A0AAN7BRX5"/>
<keyword evidence="3" id="KW-1185">Reference proteome</keyword>